<gene>
    <name evidence="3" type="primary">mmsB1</name>
    <name evidence="3" type="ORF">AHOG_13900</name>
</gene>
<keyword evidence="4" id="KW-1185">Reference proteome</keyword>
<dbReference type="PIRSF" id="PIRSF000103">
    <property type="entry name" value="HIBADH"/>
    <property type="match status" value="1"/>
</dbReference>
<accession>A0A221W419</accession>
<dbReference type="Pfam" id="PF03446">
    <property type="entry name" value="NAD_binding_2"/>
    <property type="match status" value="1"/>
</dbReference>
<dbReference type="PANTHER" id="PTHR43580:SF2">
    <property type="entry name" value="CYTOKINE-LIKE NUCLEAR FACTOR N-PAC"/>
    <property type="match status" value="1"/>
</dbReference>
<dbReference type="InterPro" id="IPR013328">
    <property type="entry name" value="6PGD_dom2"/>
</dbReference>
<dbReference type="Gene3D" id="3.40.50.720">
    <property type="entry name" value="NAD(P)-binding Rossmann-like Domain"/>
    <property type="match status" value="1"/>
</dbReference>
<dbReference type="SUPFAM" id="SSF48179">
    <property type="entry name" value="6-phosphogluconate dehydrogenase C-terminal domain-like"/>
    <property type="match status" value="1"/>
</dbReference>
<organism evidence="3 4">
    <name type="scientific">Actinoalloteichus hoggarensis</name>
    <dbReference type="NCBI Taxonomy" id="1470176"/>
    <lineage>
        <taxon>Bacteria</taxon>
        <taxon>Bacillati</taxon>
        <taxon>Actinomycetota</taxon>
        <taxon>Actinomycetes</taxon>
        <taxon>Pseudonocardiales</taxon>
        <taxon>Pseudonocardiaceae</taxon>
        <taxon>Actinoalloteichus</taxon>
    </lineage>
</organism>
<dbReference type="InterPro" id="IPR008927">
    <property type="entry name" value="6-PGluconate_DH-like_C_sf"/>
</dbReference>
<protein>
    <submittedName>
        <fullName evidence="3">3-hydroxyisobutyrate dehydrogenase</fullName>
        <ecNumber evidence="3">1.1.1.31</ecNumber>
    </submittedName>
</protein>
<dbReference type="PANTHER" id="PTHR43580">
    <property type="entry name" value="OXIDOREDUCTASE GLYR1-RELATED"/>
    <property type="match status" value="1"/>
</dbReference>
<dbReference type="Proteomes" id="UP000204221">
    <property type="component" value="Chromosome"/>
</dbReference>
<evidence type="ECO:0000313" key="3">
    <source>
        <dbReference type="EMBL" id="ASO20423.1"/>
    </source>
</evidence>
<dbReference type="InterPro" id="IPR015815">
    <property type="entry name" value="HIBADH-related"/>
</dbReference>
<keyword evidence="2 3" id="KW-0560">Oxidoreductase</keyword>
<comment type="similarity">
    <text evidence="1">Belongs to the HIBADH-related family.</text>
</comment>
<evidence type="ECO:0000256" key="2">
    <source>
        <dbReference type="ARBA" id="ARBA00023002"/>
    </source>
</evidence>
<dbReference type="RefSeq" id="WP_245856773.1">
    <property type="nucleotide sequence ID" value="NZ_CP022521.1"/>
</dbReference>
<reference evidence="3 4" key="1">
    <citation type="submission" date="2017-07" db="EMBL/GenBank/DDBJ databases">
        <title>Complete genome sequence of Actinoalloteichus hoggarensis DSM 45943, type strain of Actinoalloteichus hoggarensis.</title>
        <authorList>
            <person name="Ruckert C."/>
            <person name="Nouioui I."/>
            <person name="Willmese J."/>
            <person name="van Wezel G."/>
            <person name="Klenk H.-P."/>
            <person name="Kalinowski J."/>
            <person name="Zotchev S.B."/>
        </authorList>
    </citation>
    <scope>NUCLEOTIDE SEQUENCE [LARGE SCALE GENOMIC DNA]</scope>
    <source>
        <strain evidence="3 4">DSM 45943</strain>
    </source>
</reference>
<dbReference type="EMBL" id="CP022521">
    <property type="protein sequence ID" value="ASO20423.1"/>
    <property type="molecule type" value="Genomic_DNA"/>
</dbReference>
<evidence type="ECO:0000313" key="4">
    <source>
        <dbReference type="Proteomes" id="UP000204221"/>
    </source>
</evidence>
<dbReference type="Gene3D" id="1.10.1040.10">
    <property type="entry name" value="N-(1-d-carboxylethyl)-l-norvaline Dehydrogenase, domain 2"/>
    <property type="match status" value="1"/>
</dbReference>
<proteinExistence type="inferred from homology"/>
<dbReference type="GO" id="GO:0050661">
    <property type="term" value="F:NADP binding"/>
    <property type="evidence" value="ECO:0007669"/>
    <property type="project" value="InterPro"/>
</dbReference>
<dbReference type="InterPro" id="IPR051265">
    <property type="entry name" value="HIBADH-related_NP60_sf"/>
</dbReference>
<dbReference type="EC" id="1.1.1.31" evidence="3"/>
<name>A0A221W419_9PSEU</name>
<dbReference type="InterPro" id="IPR006115">
    <property type="entry name" value="6PGDH_NADP-bd"/>
</dbReference>
<evidence type="ECO:0000256" key="1">
    <source>
        <dbReference type="ARBA" id="ARBA00009080"/>
    </source>
</evidence>
<dbReference type="KEGG" id="ahg:AHOG_13900"/>
<dbReference type="SUPFAM" id="SSF51735">
    <property type="entry name" value="NAD(P)-binding Rossmann-fold domains"/>
    <property type="match status" value="1"/>
</dbReference>
<dbReference type="GO" id="GO:0008442">
    <property type="term" value="F:3-hydroxyisobutyrate dehydrogenase activity"/>
    <property type="evidence" value="ECO:0007669"/>
    <property type="project" value="UniProtKB-EC"/>
</dbReference>
<dbReference type="InterPro" id="IPR048666">
    <property type="entry name" value="RedAm-like_C"/>
</dbReference>
<dbReference type="Pfam" id="PF21761">
    <property type="entry name" value="RedAm-like_C"/>
    <property type="match status" value="1"/>
</dbReference>
<sequence length="302" mass="31112">MPEHVDSTTRPAPVTIIGLGAMGTALAAAFLAAGHPTTVWNRSPAKVEALVARGALRAGSAADAVAASELVIACVLDYPALHEILDDAATDTLAGRTLVNLTNGLPTQARDTAAWAAKHDIAYLDGGIMAVPPMVATPAAFLLYSGPRDVLAAHRATLGVLGEVHHLGEDPGSAALHDLALLTGMYGMFAGILQAFALVDSEGVSAASLAPLLSRWLTDMASSVDFYAHKIDSGDHDSDVVSPLAMQATGLANLAQAGRDQGVDVELLAPLYDLMRRRVADGHGQGDVSGLFELIKRGSATG</sequence>
<dbReference type="AlphaFoldDB" id="A0A221W419"/>
<dbReference type="InterPro" id="IPR036291">
    <property type="entry name" value="NAD(P)-bd_dom_sf"/>
</dbReference>